<comment type="caution">
    <text evidence="1">The sequence shown here is derived from an EMBL/GenBank/DDBJ whole genome shotgun (WGS) entry which is preliminary data.</text>
</comment>
<organism evidence="1 2">
    <name type="scientific">Blepharisma stoltei</name>
    <dbReference type="NCBI Taxonomy" id="1481888"/>
    <lineage>
        <taxon>Eukaryota</taxon>
        <taxon>Sar</taxon>
        <taxon>Alveolata</taxon>
        <taxon>Ciliophora</taxon>
        <taxon>Postciliodesmatophora</taxon>
        <taxon>Heterotrichea</taxon>
        <taxon>Heterotrichida</taxon>
        <taxon>Blepharismidae</taxon>
        <taxon>Blepharisma</taxon>
    </lineage>
</organism>
<sequence>MDSILTYWIKDNADYVEKTIITGVLKCGLPCLNNFMVNSVVDQQFSEYYGFTESEVDKILREASVWNTEEDFELNKRQIASWYDGYRSGELSIYNPWSIMNCFFAAQSGEENIYRDYWIDRESDYELKNFNCENQLYELLRKGYIALESELPTAVNITRVSNNKKQFFALLLHLGYLTLLHKPKKWEHWKVHFSLRINKRMNLCHAQYRSQKIRFWYSHRKLTWESRK</sequence>
<dbReference type="PANTHER" id="PTHR34825">
    <property type="entry name" value="CONSERVED PROTEIN, WITH A WEAK D-GALACTARATE DEHYDRATASE/ALTRONATE HYDROLASE DOMAIN"/>
    <property type="match status" value="1"/>
</dbReference>
<keyword evidence="2" id="KW-1185">Reference proteome</keyword>
<gene>
    <name evidence="1" type="ORF">BSTOLATCC_MIC60850</name>
</gene>
<dbReference type="Proteomes" id="UP001162131">
    <property type="component" value="Unassembled WGS sequence"/>
</dbReference>
<name>A0AAU9KBH5_9CILI</name>
<evidence type="ECO:0000313" key="1">
    <source>
        <dbReference type="EMBL" id="CAG9334230.1"/>
    </source>
</evidence>
<accession>A0AAU9KBH5</accession>
<evidence type="ECO:0000313" key="2">
    <source>
        <dbReference type="Proteomes" id="UP001162131"/>
    </source>
</evidence>
<dbReference type="EMBL" id="CAJZBQ010000058">
    <property type="protein sequence ID" value="CAG9334230.1"/>
    <property type="molecule type" value="Genomic_DNA"/>
</dbReference>
<reference evidence="1" key="1">
    <citation type="submission" date="2021-09" db="EMBL/GenBank/DDBJ databases">
        <authorList>
            <consortium name="AG Swart"/>
            <person name="Singh M."/>
            <person name="Singh A."/>
            <person name="Seah K."/>
            <person name="Emmerich C."/>
        </authorList>
    </citation>
    <scope>NUCLEOTIDE SEQUENCE</scope>
    <source>
        <strain evidence="1">ATCC30299</strain>
    </source>
</reference>
<dbReference type="PANTHER" id="PTHR34825:SF1">
    <property type="entry name" value="AAA-ATPASE-LIKE DOMAIN-CONTAINING PROTEIN"/>
    <property type="match status" value="1"/>
</dbReference>
<evidence type="ECO:0008006" key="3">
    <source>
        <dbReference type="Google" id="ProtNLM"/>
    </source>
</evidence>
<dbReference type="AlphaFoldDB" id="A0AAU9KBH5"/>
<proteinExistence type="predicted"/>
<protein>
    <recommendedName>
        <fullName evidence="3">AAA-ATPase-like domain-containing protein</fullName>
    </recommendedName>
</protein>